<protein>
    <recommendedName>
        <fullName evidence="3">Enamine deaminase RidA (YjgF/YER057c/UK114 family)</fullName>
    </recommendedName>
</protein>
<dbReference type="AlphaFoldDB" id="A0A2G3PST2"/>
<dbReference type="Proteomes" id="UP000225108">
    <property type="component" value="Unassembled WGS sequence"/>
</dbReference>
<dbReference type="InterPro" id="IPR035959">
    <property type="entry name" value="RutC-like_sf"/>
</dbReference>
<dbReference type="Pfam" id="PF01042">
    <property type="entry name" value="Ribonuc_L-PSP"/>
    <property type="match status" value="1"/>
</dbReference>
<name>A0A2G3PST2_WILMA</name>
<dbReference type="RefSeq" id="WP_099382000.1">
    <property type="nucleotide sequence ID" value="NZ_PEBD01000004.1"/>
</dbReference>
<reference evidence="1 2" key="1">
    <citation type="submission" date="2017-10" db="EMBL/GenBank/DDBJ databases">
        <title>The draft genome sequence of Williamsia sp. BULT 1.1 isolated from the semi-arid grassland soils from South Africa.</title>
        <authorList>
            <person name="Kabwe M.H."/>
            <person name="Govender N."/>
            <person name="Mutseka Lunga P."/>
            <person name="Vikram S."/>
            <person name="Makhalanyane T.P."/>
        </authorList>
    </citation>
    <scope>NUCLEOTIDE SEQUENCE [LARGE SCALE GENOMIC DNA]</scope>
    <source>
        <strain evidence="1 2">BULT 1.1</strain>
    </source>
</reference>
<dbReference type="SUPFAM" id="SSF55298">
    <property type="entry name" value="YjgF-like"/>
    <property type="match status" value="1"/>
</dbReference>
<accession>A0A2G3PST2</accession>
<dbReference type="CDD" id="cd00448">
    <property type="entry name" value="YjgF_YER057c_UK114_family"/>
    <property type="match status" value="1"/>
</dbReference>
<proteinExistence type="predicted"/>
<evidence type="ECO:0008006" key="3">
    <source>
        <dbReference type="Google" id="ProtNLM"/>
    </source>
</evidence>
<dbReference type="Gene3D" id="3.30.1330.40">
    <property type="entry name" value="RutC-like"/>
    <property type="match status" value="1"/>
</dbReference>
<comment type="caution">
    <text evidence="1">The sequence shown here is derived from an EMBL/GenBank/DDBJ whole genome shotgun (WGS) entry which is preliminary data.</text>
</comment>
<dbReference type="PANTHER" id="PTHR43857:SF1">
    <property type="entry name" value="YJGH FAMILY PROTEIN"/>
    <property type="match status" value="1"/>
</dbReference>
<gene>
    <name evidence="1" type="ORF">CSW57_02825</name>
</gene>
<evidence type="ECO:0000313" key="1">
    <source>
        <dbReference type="EMBL" id="PHV68928.1"/>
    </source>
</evidence>
<dbReference type="EMBL" id="PEBD01000004">
    <property type="protein sequence ID" value="PHV68928.1"/>
    <property type="molecule type" value="Genomic_DNA"/>
</dbReference>
<sequence length="129" mass="13104">MSSVQINGSSGGHTSSATVSPGALIFTAGAAPIDAEGATVAPGDVTRQAHQCMANLREALADAGAELTDVVKVTVYVAEKLQADLVVAWDAVTEEFGDHQPAGTLLGVTVLAYDDQLVEIEAVAVRPGS</sequence>
<evidence type="ECO:0000313" key="2">
    <source>
        <dbReference type="Proteomes" id="UP000225108"/>
    </source>
</evidence>
<dbReference type="InterPro" id="IPR006175">
    <property type="entry name" value="YjgF/YER057c/UK114"/>
</dbReference>
<organism evidence="1 2">
    <name type="scientific">Williamsia marianensis</name>
    <dbReference type="NCBI Taxonomy" id="85044"/>
    <lineage>
        <taxon>Bacteria</taxon>
        <taxon>Bacillati</taxon>
        <taxon>Actinomycetota</taxon>
        <taxon>Actinomycetes</taxon>
        <taxon>Mycobacteriales</taxon>
        <taxon>Nocardiaceae</taxon>
        <taxon>Williamsia</taxon>
    </lineage>
</organism>
<dbReference type="PANTHER" id="PTHR43857">
    <property type="entry name" value="BLR7761 PROTEIN"/>
    <property type="match status" value="1"/>
</dbReference>